<name>A0A3D9KBZ3_9BACL</name>
<comment type="subunit">
    <text evidence="9">Homodimer.</text>
</comment>
<dbReference type="PANTHER" id="PTHR40029">
    <property type="match status" value="1"/>
</dbReference>
<comment type="caution">
    <text evidence="9">Lacks conserved residue(s) required for the propagation of feature annotation.</text>
</comment>
<feature type="binding site" evidence="9">
    <location>
        <position position="16"/>
    </location>
    <ligand>
        <name>Mg(2+)</name>
        <dbReference type="ChEBI" id="CHEBI:18420"/>
    </ligand>
</feature>
<comment type="function">
    <text evidence="9">Prenyltransferase that catalyzes in vivo the transfer of the heptaprenyl moiety of heptaprenyl pyrophosphate (HepPP; 35 carbon atoms) to the C3 hydroxyl of sn-glycerol-1-phosphate (G1P), producing heptaprenylglyceryl phosphate (HepGP). This reaction is an ether-bond-formation step in the biosynthesis of archaea-type G1P-based membrane lipids found in Bacillales.</text>
</comment>
<comment type="catalytic activity">
    <reaction evidence="8 9">
        <text>sn-glycerol 1-phosphate + all-trans-heptaprenyl diphosphate = 3-heptaprenyl-sn-glycero-1-phosphate + diphosphate</text>
        <dbReference type="Rhea" id="RHEA:33495"/>
        <dbReference type="ChEBI" id="CHEBI:33019"/>
        <dbReference type="ChEBI" id="CHEBI:57685"/>
        <dbReference type="ChEBI" id="CHEBI:58206"/>
        <dbReference type="ChEBI" id="CHEBI:64781"/>
        <dbReference type="EC" id="2.5.1.n9"/>
    </reaction>
</comment>
<evidence type="ECO:0000313" key="11">
    <source>
        <dbReference type="Proteomes" id="UP000256977"/>
    </source>
</evidence>
<keyword evidence="2 9" id="KW-0808">Transferase</keyword>
<dbReference type="PANTHER" id="PTHR40029:SF2">
    <property type="entry name" value="HEPTAPRENYLGLYCERYL PHOSPHATE SYNTHASE"/>
    <property type="match status" value="1"/>
</dbReference>
<dbReference type="OrthoDB" id="2381757at2"/>
<dbReference type="NCBIfam" id="TIGR01768">
    <property type="entry name" value="GGGP-family"/>
    <property type="match status" value="1"/>
</dbReference>
<dbReference type="AlphaFoldDB" id="A0A3D9KBZ3"/>
<dbReference type="GO" id="GO:0120536">
    <property type="term" value="F:heptaprenylglyceryl phosphate synthase activity"/>
    <property type="evidence" value="ECO:0007669"/>
    <property type="project" value="RHEA"/>
</dbReference>
<keyword evidence="1 9" id="KW-0444">Lipid biosynthesis</keyword>
<dbReference type="SUPFAM" id="SSF51395">
    <property type="entry name" value="FMN-linked oxidoreductases"/>
    <property type="match status" value="1"/>
</dbReference>
<feature type="binding site" evidence="9">
    <location>
        <position position="14"/>
    </location>
    <ligand>
        <name>sn-glycerol 1-phosphate</name>
        <dbReference type="ChEBI" id="CHEBI:57685"/>
    </ligand>
</feature>
<dbReference type="NCBIfam" id="NF003197">
    <property type="entry name" value="PRK04169.1-1"/>
    <property type="match status" value="1"/>
</dbReference>
<evidence type="ECO:0000256" key="3">
    <source>
        <dbReference type="ARBA" id="ARBA00022723"/>
    </source>
</evidence>
<dbReference type="EMBL" id="QRDZ01000007">
    <property type="protein sequence ID" value="RED83918.1"/>
    <property type="molecule type" value="Genomic_DNA"/>
</dbReference>
<comment type="caution">
    <text evidence="10">The sequence shown here is derived from an EMBL/GenBank/DDBJ whole genome shotgun (WGS) entry which is preliminary data.</text>
</comment>
<comment type="pathway">
    <text evidence="9">Membrane lipid metabolism; glycerophospholipid metabolism.</text>
</comment>
<keyword evidence="11" id="KW-1185">Reference proteome</keyword>
<evidence type="ECO:0000256" key="8">
    <source>
        <dbReference type="ARBA" id="ARBA00048318"/>
    </source>
</evidence>
<dbReference type="RefSeq" id="WP_116060560.1">
    <property type="nucleotide sequence ID" value="NZ_QRDZ01000007.1"/>
</dbReference>
<dbReference type="EC" id="2.5.1.n9" evidence="9"/>
<keyword evidence="4 9" id="KW-0460">Magnesium</keyword>
<dbReference type="GO" id="GO:0000287">
    <property type="term" value="F:magnesium ion binding"/>
    <property type="evidence" value="ECO:0007669"/>
    <property type="project" value="UniProtKB-UniRule"/>
</dbReference>
<dbReference type="Proteomes" id="UP000256977">
    <property type="component" value="Unassembled WGS sequence"/>
</dbReference>
<comment type="cofactor">
    <cofactor evidence="9">
        <name>Mg(2+)</name>
        <dbReference type="ChEBI" id="CHEBI:18420"/>
    </cofactor>
</comment>
<accession>A0A3D9KBZ3</accession>
<dbReference type="InterPro" id="IPR008205">
    <property type="entry name" value="GGGP_HepGP_synthase"/>
</dbReference>
<evidence type="ECO:0000256" key="4">
    <source>
        <dbReference type="ARBA" id="ARBA00022842"/>
    </source>
</evidence>
<feature type="binding site" evidence="9">
    <location>
        <begin position="161"/>
        <end position="166"/>
    </location>
    <ligand>
        <name>sn-glycerol 1-phosphate</name>
        <dbReference type="ChEBI" id="CHEBI:57685"/>
    </ligand>
</feature>
<dbReference type="Pfam" id="PF01884">
    <property type="entry name" value="PcrB"/>
    <property type="match status" value="1"/>
</dbReference>
<keyword evidence="3 9" id="KW-0479">Metal-binding</keyword>
<evidence type="ECO:0000256" key="1">
    <source>
        <dbReference type="ARBA" id="ARBA00022516"/>
    </source>
</evidence>
<keyword evidence="6 9" id="KW-0594">Phospholipid biosynthesis</keyword>
<evidence type="ECO:0000313" key="10">
    <source>
        <dbReference type="EMBL" id="RED83918.1"/>
    </source>
</evidence>
<feature type="binding site" evidence="9">
    <location>
        <position position="42"/>
    </location>
    <ligand>
        <name>Mg(2+)</name>
        <dbReference type="ChEBI" id="CHEBI:18420"/>
    </ligand>
</feature>
<keyword evidence="5 9" id="KW-0443">Lipid metabolism</keyword>
<evidence type="ECO:0000256" key="5">
    <source>
        <dbReference type="ARBA" id="ARBA00023098"/>
    </source>
</evidence>
<proteinExistence type="inferred from homology"/>
<evidence type="ECO:0000256" key="6">
    <source>
        <dbReference type="ARBA" id="ARBA00023209"/>
    </source>
</evidence>
<evidence type="ECO:0000256" key="2">
    <source>
        <dbReference type="ARBA" id="ARBA00022679"/>
    </source>
</evidence>
<dbReference type="NCBIfam" id="NF003199">
    <property type="entry name" value="PRK04169.1-3"/>
    <property type="match status" value="1"/>
</dbReference>
<dbReference type="InterPro" id="IPR038597">
    <property type="entry name" value="GGGP/HepGP_synthase_sf"/>
</dbReference>
<evidence type="ECO:0000256" key="9">
    <source>
        <dbReference type="HAMAP-Rule" id="MF_00112"/>
    </source>
</evidence>
<dbReference type="CDD" id="cd02812">
    <property type="entry name" value="PcrB_like"/>
    <property type="match status" value="1"/>
</dbReference>
<protein>
    <recommendedName>
        <fullName evidence="9">Heptaprenylglyceryl phosphate synthase</fullName>
        <shortName evidence="9">HepGP synthase</shortName>
        <ecNumber evidence="9">2.5.1.n9</ecNumber>
    </recommendedName>
    <alternativeName>
        <fullName evidence="9">Glycerol-1-phosphate heptaprenyltransferase</fullName>
    </alternativeName>
</protein>
<dbReference type="GO" id="GO:0046474">
    <property type="term" value="P:glycerophospholipid biosynthetic process"/>
    <property type="evidence" value="ECO:0007669"/>
    <property type="project" value="UniProtKB-UniRule"/>
</dbReference>
<organism evidence="10 11">
    <name type="scientific">Cohnella phaseoli</name>
    <dbReference type="NCBI Taxonomy" id="456490"/>
    <lineage>
        <taxon>Bacteria</taxon>
        <taxon>Bacillati</taxon>
        <taxon>Bacillota</taxon>
        <taxon>Bacilli</taxon>
        <taxon>Bacillales</taxon>
        <taxon>Paenibacillaceae</taxon>
        <taxon>Cohnella</taxon>
    </lineage>
</organism>
<feature type="binding site" evidence="9">
    <location>
        <position position="191"/>
    </location>
    <ligand>
        <name>sn-glycerol 1-phosphate</name>
        <dbReference type="ChEBI" id="CHEBI:57685"/>
    </ligand>
</feature>
<sequence length="242" mass="26095">MRPSFYSGWKHVFKLDPDRDIGDEALEAVCASGTDAILVGGSSGVTFDNTVELMSRIRRYEVPCAFELSDPACGVPGFDGYFIPSVLNTKRAEWLIGHHAAAIREFGHLLPWDSIVGEAYLVLNPDATVAKLTEADADISPAEAVAFAQVADRLWNVPVLYVEYSGTFGDMELLGTIRNTLHQAHLFYGGGIDGPDKAAQAALRADTVVVGNIIYENLAAALATVNAVNQAVKEQKDVLRKG</sequence>
<comment type="similarity">
    <text evidence="9">Belongs to the GGGP/HepGP synthase family. Group I subfamily.</text>
</comment>
<gene>
    <name evidence="9" type="primary">pcrB</name>
    <name evidence="10" type="ORF">DFP98_10724</name>
</gene>
<reference evidence="10 11" key="1">
    <citation type="submission" date="2018-07" db="EMBL/GenBank/DDBJ databases">
        <title>Genomic Encyclopedia of Type Strains, Phase III (KMG-III): the genomes of soil and plant-associated and newly described type strains.</title>
        <authorList>
            <person name="Whitman W."/>
        </authorList>
    </citation>
    <scope>NUCLEOTIDE SEQUENCE [LARGE SCALE GENOMIC DNA]</scope>
    <source>
        <strain evidence="10 11">CECT 7287</strain>
    </source>
</reference>
<dbReference type="InterPro" id="IPR039074">
    <property type="entry name" value="GGGP/HepGP_synthase_I"/>
</dbReference>
<feature type="binding site" evidence="9">
    <location>
        <begin position="211"/>
        <end position="212"/>
    </location>
    <ligand>
        <name>sn-glycerol 1-phosphate</name>
        <dbReference type="ChEBI" id="CHEBI:57685"/>
    </ligand>
</feature>
<dbReference type="UniPathway" id="UPA00940"/>
<keyword evidence="7 9" id="KW-1208">Phospholipid metabolism</keyword>
<dbReference type="HAMAP" id="MF_00112">
    <property type="entry name" value="GGGP_HepGP_synthase"/>
    <property type="match status" value="1"/>
</dbReference>
<evidence type="ECO:0000256" key="7">
    <source>
        <dbReference type="ARBA" id="ARBA00023264"/>
    </source>
</evidence>
<dbReference type="Gene3D" id="3.20.20.390">
    <property type="entry name" value="FMN-linked oxidoreductases"/>
    <property type="match status" value="1"/>
</dbReference>